<dbReference type="GO" id="GO:0005344">
    <property type="term" value="F:oxygen carrier activity"/>
    <property type="evidence" value="ECO:0007669"/>
    <property type="project" value="UniProtKB-KW"/>
</dbReference>
<dbReference type="AlphaFoldDB" id="A0AA36CHA8"/>
<evidence type="ECO:0000313" key="4">
    <source>
        <dbReference type="EMBL" id="CAJ0568384.1"/>
    </source>
</evidence>
<sequence>MGASTSSAQNEKKAKVEHLFRQNNRSNRSRSLDARCEKAVRPIGSSQSARYPKQRGAPNINRDHSNGSISGLSAEQKRALEVCWVKCPERQIKRLFEDIFLSILHSDEDLLKMFRLENVPRNKLRENEFFKSQAANFSLVINLVVTNLQENSAQACQALQDLGAQHVRYNSRGFQMMYWDVYTDCFERNYPPTFKTRFEREAWSAMILFILQQMKLGYTGAAKKHSQSDHRFLSPARPL</sequence>
<dbReference type="PANTHER" id="PTHR47768:SF3">
    <property type="entry name" value="GLOBIN FAMILY PROFILE DOMAIN-CONTAINING PROTEIN"/>
    <property type="match status" value="1"/>
</dbReference>
<keyword evidence="5" id="KW-1185">Reference proteome</keyword>
<evidence type="ECO:0000256" key="2">
    <source>
        <dbReference type="SAM" id="MobiDB-lite"/>
    </source>
</evidence>
<dbReference type="InterPro" id="IPR044399">
    <property type="entry name" value="Mb-like_M"/>
</dbReference>
<dbReference type="InterPro" id="IPR053341">
    <property type="entry name" value="Oxidative_stress_globin-like"/>
</dbReference>
<dbReference type="EMBL" id="CATQJA010001734">
    <property type="protein sequence ID" value="CAJ0568384.1"/>
    <property type="molecule type" value="Genomic_DNA"/>
</dbReference>
<dbReference type="Gene3D" id="1.10.490.10">
    <property type="entry name" value="Globins"/>
    <property type="match status" value="1"/>
</dbReference>
<reference evidence="4" key="1">
    <citation type="submission" date="2023-06" db="EMBL/GenBank/DDBJ databases">
        <authorList>
            <person name="Delattre M."/>
        </authorList>
    </citation>
    <scope>NUCLEOTIDE SEQUENCE</scope>
    <source>
        <strain evidence="4">AF72</strain>
    </source>
</reference>
<dbReference type="InterPro" id="IPR012292">
    <property type="entry name" value="Globin/Proto"/>
</dbReference>
<evidence type="ECO:0000313" key="5">
    <source>
        <dbReference type="Proteomes" id="UP001177023"/>
    </source>
</evidence>
<dbReference type="SUPFAM" id="SSF46458">
    <property type="entry name" value="Globin-like"/>
    <property type="match status" value="1"/>
</dbReference>
<evidence type="ECO:0000259" key="3">
    <source>
        <dbReference type="Pfam" id="PF00042"/>
    </source>
</evidence>
<feature type="compositionally biased region" description="Basic and acidic residues" evidence="2">
    <location>
        <begin position="30"/>
        <end position="40"/>
    </location>
</feature>
<dbReference type="InterPro" id="IPR009050">
    <property type="entry name" value="Globin-like_sf"/>
</dbReference>
<comment type="similarity">
    <text evidence="1">Belongs to the globin family.</text>
</comment>
<name>A0AA36CHA8_9BILA</name>
<feature type="non-terminal residue" evidence="4">
    <location>
        <position position="1"/>
    </location>
</feature>
<gene>
    <name evidence="4" type="ORF">MSPICULIGERA_LOCUS6904</name>
</gene>
<keyword evidence="1" id="KW-0561">Oxygen transport</keyword>
<dbReference type="Proteomes" id="UP001177023">
    <property type="component" value="Unassembled WGS sequence"/>
</dbReference>
<evidence type="ECO:0000256" key="1">
    <source>
        <dbReference type="RuleBase" id="RU000356"/>
    </source>
</evidence>
<keyword evidence="1" id="KW-0813">Transport</keyword>
<feature type="compositionally biased region" description="Basic and acidic residues" evidence="2">
    <location>
        <begin position="10"/>
        <end position="20"/>
    </location>
</feature>
<dbReference type="GO" id="GO:0019825">
    <property type="term" value="F:oxygen binding"/>
    <property type="evidence" value="ECO:0007669"/>
    <property type="project" value="InterPro"/>
</dbReference>
<feature type="domain" description="Globin" evidence="3">
    <location>
        <begin position="98"/>
        <end position="210"/>
    </location>
</feature>
<comment type="caution">
    <text evidence="4">The sequence shown here is derived from an EMBL/GenBank/DDBJ whole genome shotgun (WGS) entry which is preliminary data.</text>
</comment>
<dbReference type="Pfam" id="PF00042">
    <property type="entry name" value="Globin"/>
    <property type="match status" value="1"/>
</dbReference>
<keyword evidence="1" id="KW-0479">Metal-binding</keyword>
<keyword evidence="1" id="KW-0349">Heme</keyword>
<dbReference type="GO" id="GO:0020037">
    <property type="term" value="F:heme binding"/>
    <property type="evidence" value="ECO:0007669"/>
    <property type="project" value="InterPro"/>
</dbReference>
<dbReference type="CDD" id="cd01040">
    <property type="entry name" value="Mb-like"/>
    <property type="match status" value="1"/>
</dbReference>
<proteinExistence type="inferred from homology"/>
<dbReference type="InterPro" id="IPR000971">
    <property type="entry name" value="Globin"/>
</dbReference>
<accession>A0AA36CHA8</accession>
<protein>
    <recommendedName>
        <fullName evidence="3">Globin domain-containing protein</fullName>
    </recommendedName>
</protein>
<keyword evidence="1" id="KW-0408">Iron</keyword>
<organism evidence="4 5">
    <name type="scientific">Mesorhabditis spiculigera</name>
    <dbReference type="NCBI Taxonomy" id="96644"/>
    <lineage>
        <taxon>Eukaryota</taxon>
        <taxon>Metazoa</taxon>
        <taxon>Ecdysozoa</taxon>
        <taxon>Nematoda</taxon>
        <taxon>Chromadorea</taxon>
        <taxon>Rhabditida</taxon>
        <taxon>Rhabditina</taxon>
        <taxon>Rhabditomorpha</taxon>
        <taxon>Rhabditoidea</taxon>
        <taxon>Rhabditidae</taxon>
        <taxon>Mesorhabditinae</taxon>
        <taxon>Mesorhabditis</taxon>
    </lineage>
</organism>
<dbReference type="PANTHER" id="PTHR47768">
    <property type="entry name" value="GLOBIN RELATED-RELATED"/>
    <property type="match status" value="1"/>
</dbReference>
<feature type="region of interest" description="Disordered" evidence="2">
    <location>
        <begin position="1"/>
        <end position="70"/>
    </location>
</feature>